<feature type="transmembrane region" description="Helical" evidence="5">
    <location>
        <begin position="255"/>
        <end position="276"/>
    </location>
</feature>
<evidence type="ECO:0000256" key="1">
    <source>
        <dbReference type="ARBA" id="ARBA00004370"/>
    </source>
</evidence>
<keyword evidence="4 5" id="KW-0472">Membrane</keyword>
<dbReference type="RefSeq" id="XP_013063932.2">
    <property type="nucleotide sequence ID" value="XM_013208478.2"/>
</dbReference>
<evidence type="ECO:0000313" key="7">
    <source>
        <dbReference type="EnsemblMetazoa" id="BGLB030048-PA"/>
    </source>
</evidence>
<evidence type="ECO:0000259" key="6">
    <source>
        <dbReference type="PROSITE" id="PS50262"/>
    </source>
</evidence>
<dbReference type="InterPro" id="IPR052954">
    <property type="entry name" value="GPCR-Ligand_Int"/>
</dbReference>
<dbReference type="Proteomes" id="UP000076420">
    <property type="component" value="Unassembled WGS sequence"/>
</dbReference>
<dbReference type="PANTHER" id="PTHR46641">
    <property type="entry name" value="FMRFAMIDE RECEPTOR-RELATED"/>
    <property type="match status" value="1"/>
</dbReference>
<dbReference type="EnsemblMetazoa" id="BGLB030048-RA">
    <property type="protein sequence ID" value="BGLB030048-PA"/>
    <property type="gene ID" value="BGLB030048"/>
</dbReference>
<dbReference type="PROSITE" id="PS50262">
    <property type="entry name" value="G_PROTEIN_RECEP_F1_2"/>
    <property type="match status" value="1"/>
</dbReference>
<dbReference type="GO" id="GO:0016020">
    <property type="term" value="C:membrane"/>
    <property type="evidence" value="ECO:0007669"/>
    <property type="project" value="UniProtKB-SubCell"/>
</dbReference>
<accession>A0A2C9LDS2</accession>
<sequence>MMNKTLTLADEILNDQNTWLAMKILMFGITPAISIFGVVGNVLSIVVLVKHGMSKCSNILLVTLAFCDIIFLISFNSVPKIIYEAVWNREYVGYSKSACEALFVLFTFFTALDYSIGLMSLMLPMFITAERLVVIFFPFHSSRILTPTKTWVTIIGVAVYWLSLCVYISFWQDFECAFDPIRNTSLGLIKRSIYFINNRSSIAIFQEVFLYACIYTPPIFTLIGCIAIFIQIQITSIKRKKMTSAVRSTSRTTKTLLAVCAVYLVTATLLAIPMYISEEYASYSLTDDNPTNIGRLFYQLMNTVSCINSSCNFIIYVGVNKQFRGTLIKLLQVCCERLQPRPDLLTKTFSKSKIV</sequence>
<dbReference type="PANTHER" id="PTHR46641:SF18">
    <property type="entry name" value="G-PROTEIN COUPLED RECEPTORS FAMILY 1 PROFILE DOMAIN-CONTAINING PROTEIN"/>
    <property type="match status" value="1"/>
</dbReference>
<dbReference type="InterPro" id="IPR000276">
    <property type="entry name" value="GPCR_Rhodpsn"/>
</dbReference>
<feature type="transmembrane region" description="Helical" evidence="5">
    <location>
        <begin position="102"/>
        <end position="129"/>
    </location>
</feature>
<organism evidence="7 8">
    <name type="scientific">Biomphalaria glabrata</name>
    <name type="common">Bloodfluke planorb</name>
    <name type="synonym">Freshwater snail</name>
    <dbReference type="NCBI Taxonomy" id="6526"/>
    <lineage>
        <taxon>Eukaryota</taxon>
        <taxon>Metazoa</taxon>
        <taxon>Spiralia</taxon>
        <taxon>Lophotrochozoa</taxon>
        <taxon>Mollusca</taxon>
        <taxon>Gastropoda</taxon>
        <taxon>Heterobranchia</taxon>
        <taxon>Euthyneura</taxon>
        <taxon>Panpulmonata</taxon>
        <taxon>Hygrophila</taxon>
        <taxon>Lymnaeoidea</taxon>
        <taxon>Planorbidae</taxon>
        <taxon>Biomphalaria</taxon>
    </lineage>
</organism>
<dbReference type="PRINTS" id="PR00237">
    <property type="entry name" value="GPCRRHODOPSN"/>
</dbReference>
<dbReference type="VEuPathDB" id="VectorBase:BGLAX_030085"/>
<feature type="transmembrane region" description="Helical" evidence="5">
    <location>
        <begin position="59"/>
        <end position="82"/>
    </location>
</feature>
<dbReference type="AlphaFoldDB" id="A0A2C9LDS2"/>
<dbReference type="VEuPathDB" id="VectorBase:BGLB030048"/>
<feature type="transmembrane region" description="Helical" evidence="5">
    <location>
        <begin position="208"/>
        <end position="234"/>
    </location>
</feature>
<dbReference type="GO" id="GO:0004930">
    <property type="term" value="F:G protein-coupled receptor activity"/>
    <property type="evidence" value="ECO:0007669"/>
    <property type="project" value="InterPro"/>
</dbReference>
<feature type="domain" description="G-protein coupled receptors family 1 profile" evidence="6">
    <location>
        <begin position="40"/>
        <end position="316"/>
    </location>
</feature>
<dbReference type="SUPFAM" id="SSF81321">
    <property type="entry name" value="Family A G protein-coupled receptor-like"/>
    <property type="match status" value="1"/>
</dbReference>
<evidence type="ECO:0000256" key="4">
    <source>
        <dbReference type="ARBA" id="ARBA00023136"/>
    </source>
</evidence>
<feature type="transmembrane region" description="Helical" evidence="5">
    <location>
        <begin position="150"/>
        <end position="170"/>
    </location>
</feature>
<reference evidence="7" key="1">
    <citation type="submission" date="2020-05" db="UniProtKB">
        <authorList>
            <consortium name="EnsemblMetazoa"/>
        </authorList>
    </citation>
    <scope>IDENTIFICATION</scope>
    <source>
        <strain evidence="7">BB02</strain>
    </source>
</reference>
<keyword evidence="3 5" id="KW-1133">Transmembrane helix</keyword>
<protein>
    <recommendedName>
        <fullName evidence="6">G-protein coupled receptors family 1 profile domain-containing protein</fullName>
    </recommendedName>
</protein>
<dbReference type="STRING" id="6526.A0A2C9LDS2"/>
<dbReference type="InterPro" id="IPR017452">
    <property type="entry name" value="GPCR_Rhodpsn_7TM"/>
</dbReference>
<name>A0A2C9LDS2_BIOGL</name>
<feature type="transmembrane region" description="Helical" evidence="5">
    <location>
        <begin position="20"/>
        <end position="47"/>
    </location>
</feature>
<proteinExistence type="predicted"/>
<dbReference type="KEGG" id="bgt:106053005"/>
<keyword evidence="2 5" id="KW-0812">Transmembrane</keyword>
<evidence type="ECO:0000313" key="8">
    <source>
        <dbReference type="Proteomes" id="UP000076420"/>
    </source>
</evidence>
<dbReference type="Gene3D" id="1.20.1070.10">
    <property type="entry name" value="Rhodopsin 7-helix transmembrane proteins"/>
    <property type="match status" value="1"/>
</dbReference>
<evidence type="ECO:0000256" key="5">
    <source>
        <dbReference type="SAM" id="Phobius"/>
    </source>
</evidence>
<feature type="transmembrane region" description="Helical" evidence="5">
    <location>
        <begin position="296"/>
        <end position="319"/>
    </location>
</feature>
<dbReference type="Pfam" id="PF00001">
    <property type="entry name" value="7tm_1"/>
    <property type="match status" value="1"/>
</dbReference>
<evidence type="ECO:0000256" key="3">
    <source>
        <dbReference type="ARBA" id="ARBA00022989"/>
    </source>
</evidence>
<evidence type="ECO:0000256" key="2">
    <source>
        <dbReference type="ARBA" id="ARBA00022692"/>
    </source>
</evidence>
<comment type="subcellular location">
    <subcellularLocation>
        <location evidence="1">Membrane</location>
    </subcellularLocation>
</comment>
<gene>
    <name evidence="7" type="primary">106053005</name>
</gene>
<dbReference type="OrthoDB" id="6276488at2759"/>